<gene>
    <name evidence="1" type="ORF">RM549_09965</name>
</gene>
<reference evidence="1 2" key="1">
    <citation type="submission" date="2023-09" db="EMBL/GenBank/DDBJ databases">
        <authorList>
            <person name="Rey-Velasco X."/>
        </authorList>
    </citation>
    <scope>NUCLEOTIDE SEQUENCE [LARGE SCALE GENOMIC DNA]</scope>
    <source>
        <strain evidence="1 2">F188</strain>
    </source>
</reference>
<dbReference type="RefSeq" id="WP_311684286.1">
    <property type="nucleotide sequence ID" value="NZ_JAVRHM010000010.1"/>
</dbReference>
<organism evidence="1 2">
    <name type="scientific">Autumnicola patrickiae</name>
    <dbReference type="NCBI Taxonomy" id="3075591"/>
    <lineage>
        <taxon>Bacteria</taxon>
        <taxon>Pseudomonadati</taxon>
        <taxon>Bacteroidota</taxon>
        <taxon>Flavobacteriia</taxon>
        <taxon>Flavobacteriales</taxon>
        <taxon>Flavobacteriaceae</taxon>
        <taxon>Autumnicola</taxon>
    </lineage>
</organism>
<dbReference type="EMBL" id="JAVRHM010000010">
    <property type="protein sequence ID" value="MDT0690110.1"/>
    <property type="molecule type" value="Genomic_DNA"/>
</dbReference>
<proteinExistence type="predicted"/>
<dbReference type="Gene3D" id="3.40.630.40">
    <property type="entry name" value="Zn-dependent exopeptidases"/>
    <property type="match status" value="1"/>
</dbReference>
<sequence>MKLVVTCEHAFNAIPKEYFYLFKGATEVLETHRGYDPGAFDLYNKVSKLANFGMYQKKGRLLVEVNRSENHPQLFSEFTKVLSKSEKEKILRKYYFPYRNAVEAKISEYTEVGEEIWHFSVHSFTPVLNGVQRNADIGLLYDPSRTTEKDFSVLFKKLLNKELPELKIRYNYPYLGKADGFTTYLRRKFPKNYSGIELEVNQKFVQDNKIGEGLKMAIIGSLKATWLSLEK</sequence>
<protein>
    <submittedName>
        <fullName evidence="1">N-formylglutamate amidohydrolase</fullName>
    </submittedName>
</protein>
<keyword evidence="2" id="KW-1185">Reference proteome</keyword>
<evidence type="ECO:0000313" key="2">
    <source>
        <dbReference type="Proteomes" id="UP001261624"/>
    </source>
</evidence>
<comment type="caution">
    <text evidence="1">The sequence shown here is derived from an EMBL/GenBank/DDBJ whole genome shotgun (WGS) entry which is preliminary data.</text>
</comment>
<dbReference type="Proteomes" id="UP001261624">
    <property type="component" value="Unassembled WGS sequence"/>
</dbReference>
<dbReference type="SUPFAM" id="SSF53187">
    <property type="entry name" value="Zn-dependent exopeptidases"/>
    <property type="match status" value="1"/>
</dbReference>
<evidence type="ECO:0000313" key="1">
    <source>
        <dbReference type="EMBL" id="MDT0690110.1"/>
    </source>
</evidence>
<dbReference type="InterPro" id="IPR007709">
    <property type="entry name" value="N-FG_amidohydro"/>
</dbReference>
<name>A0ABU3E291_9FLAO</name>
<dbReference type="Pfam" id="PF05013">
    <property type="entry name" value="FGase"/>
    <property type="match status" value="1"/>
</dbReference>
<accession>A0ABU3E291</accession>